<dbReference type="EMBL" id="JAUIRO010000007">
    <property type="protein sequence ID" value="KAK0705909.1"/>
    <property type="molecule type" value="Genomic_DNA"/>
</dbReference>
<gene>
    <name evidence="2" type="ORF">B0T26DRAFT_788058</name>
</gene>
<evidence type="ECO:0000256" key="1">
    <source>
        <dbReference type="SAM" id="MobiDB-lite"/>
    </source>
</evidence>
<feature type="region of interest" description="Disordered" evidence="1">
    <location>
        <begin position="292"/>
        <end position="315"/>
    </location>
</feature>
<accession>A0AA39ZYR1</accession>
<feature type="compositionally biased region" description="Polar residues" evidence="1">
    <location>
        <begin position="297"/>
        <end position="309"/>
    </location>
</feature>
<evidence type="ECO:0000313" key="3">
    <source>
        <dbReference type="Proteomes" id="UP001172101"/>
    </source>
</evidence>
<reference evidence="2" key="1">
    <citation type="submission" date="2023-06" db="EMBL/GenBank/DDBJ databases">
        <title>Genome-scale phylogeny and comparative genomics of the fungal order Sordariales.</title>
        <authorList>
            <consortium name="Lawrence Berkeley National Laboratory"/>
            <person name="Hensen N."/>
            <person name="Bonometti L."/>
            <person name="Westerberg I."/>
            <person name="Brannstrom I.O."/>
            <person name="Guillou S."/>
            <person name="Cros-Aarteil S."/>
            <person name="Calhoun S."/>
            <person name="Haridas S."/>
            <person name="Kuo A."/>
            <person name="Mondo S."/>
            <person name="Pangilinan J."/>
            <person name="Riley R."/>
            <person name="LaButti K."/>
            <person name="Andreopoulos B."/>
            <person name="Lipzen A."/>
            <person name="Chen C."/>
            <person name="Yanf M."/>
            <person name="Daum C."/>
            <person name="Ng V."/>
            <person name="Clum A."/>
            <person name="Steindorff A."/>
            <person name="Ohm R."/>
            <person name="Martin F."/>
            <person name="Silar P."/>
            <person name="Natvig D."/>
            <person name="Lalanne C."/>
            <person name="Gautier V."/>
            <person name="Ament-velasquez S.L."/>
            <person name="Kruys A."/>
            <person name="Hutchinson M.I."/>
            <person name="Powell A.J."/>
            <person name="Barry K."/>
            <person name="Miller A.N."/>
            <person name="Grigoriev I.V."/>
            <person name="Debuchy R."/>
            <person name="Gladieux P."/>
            <person name="Thoren M.H."/>
            <person name="Johannesson H."/>
        </authorList>
    </citation>
    <scope>NUCLEOTIDE SEQUENCE</scope>
    <source>
        <strain evidence="2">SMH2392-1A</strain>
    </source>
</reference>
<keyword evidence="3" id="KW-1185">Reference proteome</keyword>
<dbReference type="AlphaFoldDB" id="A0AA39ZYR1"/>
<evidence type="ECO:0000313" key="2">
    <source>
        <dbReference type="EMBL" id="KAK0705909.1"/>
    </source>
</evidence>
<protein>
    <submittedName>
        <fullName evidence="2">Uncharacterized protein</fullName>
    </submittedName>
</protein>
<dbReference type="GeneID" id="85330083"/>
<comment type="caution">
    <text evidence="2">The sequence shown here is derived from an EMBL/GenBank/DDBJ whole genome shotgun (WGS) entry which is preliminary data.</text>
</comment>
<sequence>MIARTWNYKNVPEAQSQVPSGALPKLEVVGCLNWHPSRKPGRRMSLSPEVDASTAKKLAADLTRPFGQSTGRGFSLTRFKMSNYYRSLIMPGRAITPRTLYEISHIVTSADPICGHLRWSDEYPFLVLQMARSGLDQHLTEQEAHQVADFSQPITALNRQVTPLSAETAHIHKRLRCALFHKASCTCLDSIPFNAIRSCPRCHTDYTVSVVSDSIPGWPEARLLVFTTWKFLGVCNDQDYFWSSHITSGPPKRVYSPGYMHYCFESQPQDHNTYAIDIGDIQARVALARQRQREANPQYTAVETSSPDRTSFDDPPRLVRSLVRLK</sequence>
<organism evidence="2 3">
    <name type="scientific">Lasiosphaeria miniovina</name>
    <dbReference type="NCBI Taxonomy" id="1954250"/>
    <lineage>
        <taxon>Eukaryota</taxon>
        <taxon>Fungi</taxon>
        <taxon>Dikarya</taxon>
        <taxon>Ascomycota</taxon>
        <taxon>Pezizomycotina</taxon>
        <taxon>Sordariomycetes</taxon>
        <taxon>Sordariomycetidae</taxon>
        <taxon>Sordariales</taxon>
        <taxon>Lasiosphaeriaceae</taxon>
        <taxon>Lasiosphaeria</taxon>
    </lineage>
</organism>
<name>A0AA39ZYR1_9PEZI</name>
<dbReference type="RefSeq" id="XP_060291003.1">
    <property type="nucleotide sequence ID" value="XM_060446813.1"/>
</dbReference>
<proteinExistence type="predicted"/>
<dbReference type="Proteomes" id="UP001172101">
    <property type="component" value="Unassembled WGS sequence"/>
</dbReference>